<organism evidence="1 2">
    <name type="scientific">Bacillus songklensis</name>
    <dbReference type="NCBI Taxonomy" id="1069116"/>
    <lineage>
        <taxon>Bacteria</taxon>
        <taxon>Bacillati</taxon>
        <taxon>Bacillota</taxon>
        <taxon>Bacilli</taxon>
        <taxon>Bacillales</taxon>
        <taxon>Bacillaceae</taxon>
        <taxon>Bacillus</taxon>
    </lineage>
</organism>
<dbReference type="RefSeq" id="WP_377915640.1">
    <property type="nucleotide sequence ID" value="NZ_JBHRZT010000052.1"/>
</dbReference>
<name>A0ABV8B227_9BACI</name>
<dbReference type="EMBL" id="JBHRZT010000052">
    <property type="protein sequence ID" value="MFC3884312.1"/>
    <property type="molecule type" value="Genomic_DNA"/>
</dbReference>
<keyword evidence="2" id="KW-1185">Reference proteome</keyword>
<comment type="caution">
    <text evidence="1">The sequence shown here is derived from an EMBL/GenBank/DDBJ whole genome shotgun (WGS) entry which is preliminary data.</text>
</comment>
<accession>A0ABV8B227</accession>
<dbReference type="Proteomes" id="UP001595752">
    <property type="component" value="Unassembled WGS sequence"/>
</dbReference>
<proteinExistence type="predicted"/>
<protein>
    <submittedName>
        <fullName evidence="1">Uncharacterized protein</fullName>
    </submittedName>
</protein>
<evidence type="ECO:0000313" key="1">
    <source>
        <dbReference type="EMBL" id="MFC3884312.1"/>
    </source>
</evidence>
<sequence>MKGSVILFRNNNEMTILENVDKSVYQEIQKQTGKDQCVIMLDNHTVDLGCVAAPVYWREGIVYTD</sequence>
<evidence type="ECO:0000313" key="2">
    <source>
        <dbReference type="Proteomes" id="UP001595752"/>
    </source>
</evidence>
<reference evidence="2" key="1">
    <citation type="journal article" date="2019" name="Int. J. Syst. Evol. Microbiol.">
        <title>The Global Catalogue of Microorganisms (GCM) 10K type strain sequencing project: providing services to taxonomists for standard genome sequencing and annotation.</title>
        <authorList>
            <consortium name="The Broad Institute Genomics Platform"/>
            <consortium name="The Broad Institute Genome Sequencing Center for Infectious Disease"/>
            <person name="Wu L."/>
            <person name="Ma J."/>
        </authorList>
    </citation>
    <scope>NUCLEOTIDE SEQUENCE [LARGE SCALE GENOMIC DNA]</scope>
    <source>
        <strain evidence="2">CCUG 61889</strain>
    </source>
</reference>
<gene>
    <name evidence="1" type="ORF">ACFOU2_12720</name>
</gene>